<dbReference type="RefSeq" id="WP_264793575.1">
    <property type="nucleotide sequence ID" value="NZ_AP026867.1"/>
</dbReference>
<evidence type="ECO:0000256" key="1">
    <source>
        <dbReference type="SAM" id="SignalP"/>
    </source>
</evidence>
<dbReference type="Proteomes" id="UP001060919">
    <property type="component" value="Chromosome"/>
</dbReference>
<name>A0A915YGB7_9BACT</name>
<dbReference type="KEGG" id="aup:AsAng_0032330"/>
<dbReference type="AlphaFoldDB" id="A0A915YGB7"/>
<organism evidence="2 3">
    <name type="scientific">Aureispira anguillae</name>
    <dbReference type="NCBI Taxonomy" id="2864201"/>
    <lineage>
        <taxon>Bacteria</taxon>
        <taxon>Pseudomonadati</taxon>
        <taxon>Bacteroidota</taxon>
        <taxon>Saprospiria</taxon>
        <taxon>Saprospirales</taxon>
        <taxon>Saprospiraceae</taxon>
        <taxon>Aureispira</taxon>
    </lineage>
</organism>
<reference evidence="2" key="1">
    <citation type="submission" date="2022-09" db="EMBL/GenBank/DDBJ databases">
        <title>Aureispira anguillicida sp. nov., isolated from Leptocephalus of Japanese eel Anguilla japonica.</title>
        <authorList>
            <person name="Yuasa K."/>
            <person name="Mekata T."/>
            <person name="Ikunari K."/>
        </authorList>
    </citation>
    <scope>NUCLEOTIDE SEQUENCE</scope>
    <source>
        <strain evidence="2">EL160426</strain>
    </source>
</reference>
<sequence length="82" mass="8473">MKKLVLSCAVAITAAMSFSSCTKNTCYTCELSASSISTDICDDKITVTTNGTAAASTDIPGGVSVEDYKKTLELAGYTCTAK</sequence>
<dbReference type="PROSITE" id="PS51257">
    <property type="entry name" value="PROKAR_LIPOPROTEIN"/>
    <property type="match status" value="1"/>
</dbReference>
<feature type="signal peptide" evidence="1">
    <location>
        <begin position="1"/>
        <end position="22"/>
    </location>
</feature>
<protein>
    <recommendedName>
        <fullName evidence="4">HMA domain-containing protein</fullName>
    </recommendedName>
</protein>
<accession>A0A915YGB7</accession>
<proteinExistence type="predicted"/>
<dbReference type="EMBL" id="AP026867">
    <property type="protein sequence ID" value="BDS12510.1"/>
    <property type="molecule type" value="Genomic_DNA"/>
</dbReference>
<keyword evidence="3" id="KW-1185">Reference proteome</keyword>
<feature type="chain" id="PRO_5037148496" description="HMA domain-containing protein" evidence="1">
    <location>
        <begin position="23"/>
        <end position="82"/>
    </location>
</feature>
<evidence type="ECO:0000313" key="2">
    <source>
        <dbReference type="EMBL" id="BDS12510.1"/>
    </source>
</evidence>
<keyword evidence="1" id="KW-0732">Signal</keyword>
<evidence type="ECO:0008006" key="4">
    <source>
        <dbReference type="Google" id="ProtNLM"/>
    </source>
</evidence>
<evidence type="ECO:0000313" key="3">
    <source>
        <dbReference type="Proteomes" id="UP001060919"/>
    </source>
</evidence>
<gene>
    <name evidence="2" type="ORF">AsAng_0032330</name>
</gene>